<dbReference type="InterPro" id="IPR019874">
    <property type="entry name" value="RF_methyltr_PrmC"/>
</dbReference>
<keyword evidence="2 4" id="KW-0808">Transferase</keyword>
<feature type="binding site" evidence="4">
    <location>
        <begin position="121"/>
        <end position="125"/>
    </location>
    <ligand>
        <name>S-adenosyl-L-methionine</name>
        <dbReference type="ChEBI" id="CHEBI:59789"/>
    </ligand>
</feature>
<dbReference type="InterPro" id="IPR040758">
    <property type="entry name" value="PrmC_N"/>
</dbReference>
<evidence type="ECO:0000256" key="4">
    <source>
        <dbReference type="HAMAP-Rule" id="MF_02126"/>
    </source>
</evidence>
<dbReference type="InterPro" id="IPR029063">
    <property type="entry name" value="SAM-dependent_MTases_sf"/>
</dbReference>
<dbReference type="PANTHER" id="PTHR18895:SF74">
    <property type="entry name" value="MTRF1L RELEASE FACTOR GLUTAMINE METHYLTRANSFERASE"/>
    <property type="match status" value="1"/>
</dbReference>
<evidence type="ECO:0000259" key="5">
    <source>
        <dbReference type="Pfam" id="PF13847"/>
    </source>
</evidence>
<evidence type="ECO:0000259" key="6">
    <source>
        <dbReference type="Pfam" id="PF17827"/>
    </source>
</evidence>
<gene>
    <name evidence="4 7" type="primary">prmC</name>
    <name evidence="7" type="ORF">ENP47_08305</name>
</gene>
<dbReference type="Pfam" id="PF17827">
    <property type="entry name" value="PrmC_N"/>
    <property type="match status" value="1"/>
</dbReference>
<dbReference type="NCBIfam" id="TIGR00536">
    <property type="entry name" value="hemK_fam"/>
    <property type="match status" value="1"/>
</dbReference>
<feature type="domain" description="Release factor glutamine methyltransferase N-terminal" evidence="6">
    <location>
        <begin position="7"/>
        <end position="75"/>
    </location>
</feature>
<evidence type="ECO:0000256" key="2">
    <source>
        <dbReference type="ARBA" id="ARBA00022679"/>
    </source>
</evidence>
<feature type="binding site" evidence="4">
    <location>
        <position position="189"/>
    </location>
    <ligand>
        <name>S-adenosyl-L-methionine</name>
        <dbReference type="ChEBI" id="CHEBI:59789"/>
    </ligand>
</feature>
<evidence type="ECO:0000256" key="1">
    <source>
        <dbReference type="ARBA" id="ARBA00022603"/>
    </source>
</evidence>
<keyword evidence="3 4" id="KW-0949">S-adenosyl-L-methionine</keyword>
<evidence type="ECO:0000256" key="3">
    <source>
        <dbReference type="ARBA" id="ARBA00022691"/>
    </source>
</evidence>
<dbReference type="GO" id="GO:0102559">
    <property type="term" value="F:peptide chain release factor N(5)-glutamine methyltransferase activity"/>
    <property type="evidence" value="ECO:0007669"/>
    <property type="project" value="UniProtKB-EC"/>
</dbReference>
<reference evidence="7" key="1">
    <citation type="journal article" date="2020" name="mSystems">
        <title>Genome- and Community-Level Interaction Insights into Carbon Utilization and Element Cycling Functions of Hydrothermarchaeota in Hydrothermal Sediment.</title>
        <authorList>
            <person name="Zhou Z."/>
            <person name="Liu Y."/>
            <person name="Xu W."/>
            <person name="Pan J."/>
            <person name="Luo Z.H."/>
            <person name="Li M."/>
        </authorList>
    </citation>
    <scope>NUCLEOTIDE SEQUENCE [LARGE SCALE GENOMIC DNA]</scope>
    <source>
        <strain evidence="7">SpSt-222</strain>
    </source>
</reference>
<dbReference type="Gene3D" id="1.10.8.10">
    <property type="entry name" value="DNA helicase RuvA subunit, C-terminal domain"/>
    <property type="match status" value="1"/>
</dbReference>
<name>A0A7C1FRE8_THERO</name>
<dbReference type="Gene3D" id="3.40.50.150">
    <property type="entry name" value="Vaccinia Virus protein VP39"/>
    <property type="match status" value="1"/>
</dbReference>
<dbReference type="HAMAP" id="MF_02126">
    <property type="entry name" value="RF_methyltr_PrmC"/>
    <property type="match status" value="1"/>
</dbReference>
<feature type="domain" description="Methyltransferase" evidence="5">
    <location>
        <begin position="116"/>
        <end position="240"/>
    </location>
</feature>
<dbReference type="EC" id="2.1.1.297" evidence="4"/>
<dbReference type="Pfam" id="PF13847">
    <property type="entry name" value="Methyltransf_31"/>
    <property type="match status" value="1"/>
</dbReference>
<dbReference type="InterPro" id="IPR050320">
    <property type="entry name" value="N5-glutamine_MTase"/>
</dbReference>
<feature type="binding site" evidence="4">
    <location>
        <position position="147"/>
    </location>
    <ligand>
        <name>S-adenosyl-L-methionine</name>
        <dbReference type="ChEBI" id="CHEBI:59789"/>
    </ligand>
</feature>
<comment type="catalytic activity">
    <reaction evidence="4">
        <text>L-glutaminyl-[peptide chain release factor] + S-adenosyl-L-methionine = N(5)-methyl-L-glutaminyl-[peptide chain release factor] + S-adenosyl-L-homocysteine + H(+)</text>
        <dbReference type="Rhea" id="RHEA:42896"/>
        <dbReference type="Rhea" id="RHEA-COMP:10271"/>
        <dbReference type="Rhea" id="RHEA-COMP:10272"/>
        <dbReference type="ChEBI" id="CHEBI:15378"/>
        <dbReference type="ChEBI" id="CHEBI:30011"/>
        <dbReference type="ChEBI" id="CHEBI:57856"/>
        <dbReference type="ChEBI" id="CHEBI:59789"/>
        <dbReference type="ChEBI" id="CHEBI:61891"/>
        <dbReference type="EC" id="2.1.1.297"/>
    </reaction>
</comment>
<dbReference type="SUPFAM" id="SSF53335">
    <property type="entry name" value="S-adenosyl-L-methionine-dependent methyltransferases"/>
    <property type="match status" value="1"/>
</dbReference>
<dbReference type="NCBIfam" id="TIGR03534">
    <property type="entry name" value="RF_mod_PrmC"/>
    <property type="match status" value="1"/>
</dbReference>
<dbReference type="InterPro" id="IPR025714">
    <property type="entry name" value="Methyltranfer_dom"/>
</dbReference>
<dbReference type="CDD" id="cd02440">
    <property type="entry name" value="AdoMet_MTases"/>
    <property type="match status" value="1"/>
</dbReference>
<dbReference type="AlphaFoldDB" id="A0A7C1FRE8"/>
<evidence type="ECO:0000313" key="7">
    <source>
        <dbReference type="EMBL" id="HEF65582.1"/>
    </source>
</evidence>
<proteinExistence type="inferred from homology"/>
<comment type="function">
    <text evidence="4">Methylates the class 1 translation termination release factors RF1/PrfA and RF2/PrfB on the glutamine residue of the universally conserved GGQ motif.</text>
</comment>
<protein>
    <recommendedName>
        <fullName evidence="4">Release factor glutamine methyltransferase</fullName>
        <shortName evidence="4">RF MTase</shortName>
        <ecNumber evidence="4">2.1.1.297</ecNumber>
    </recommendedName>
    <alternativeName>
        <fullName evidence="4">N5-glutamine methyltransferase PrmC</fullName>
    </alternativeName>
    <alternativeName>
        <fullName evidence="4">Protein-(glutamine-N5) MTase PrmC</fullName>
    </alternativeName>
    <alternativeName>
        <fullName evidence="4">Protein-glutamine N-methyltransferase PrmC</fullName>
    </alternativeName>
</protein>
<comment type="similarity">
    <text evidence="4">Belongs to the protein N5-glutamine methyltransferase family. PrmC subfamily.</text>
</comment>
<comment type="caution">
    <text evidence="4">Lacks conserved residue(s) required for the propagation of feature annotation.</text>
</comment>
<dbReference type="PANTHER" id="PTHR18895">
    <property type="entry name" value="HEMK METHYLTRANSFERASE"/>
    <property type="match status" value="1"/>
</dbReference>
<keyword evidence="1 4" id="KW-0489">Methyltransferase</keyword>
<sequence>MPTYRDIIRAATERLRASHSDSPRLDAEVLLCHVLGIDRTELYRRLPLPLDIPLDRFWELVERRARGEPVAYLTGHREFYGLDFLVTPATLIPRPETEYLVTWAAERLRLRRDRPRCVDVGTGCGAIVVALAVTLRTETSALLVGSDRSLAALRVARINRDRLAPGDVHLVCGDLLSWCRGPLDLVVANLPYLRWEQWHPGIAFEPPEALFAPDDGFGLYARLLPQAAMLLRPGGACIVEIDPDQAERAMKTARIAFPTAHIAIEPDLAGLARYLTIELPAKDRAS</sequence>
<organism evidence="7">
    <name type="scientific">Thermomicrobium roseum</name>
    <dbReference type="NCBI Taxonomy" id="500"/>
    <lineage>
        <taxon>Bacteria</taxon>
        <taxon>Pseudomonadati</taxon>
        <taxon>Thermomicrobiota</taxon>
        <taxon>Thermomicrobia</taxon>
        <taxon>Thermomicrobiales</taxon>
        <taxon>Thermomicrobiaceae</taxon>
        <taxon>Thermomicrobium</taxon>
    </lineage>
</organism>
<comment type="caution">
    <text evidence="7">The sequence shown here is derived from an EMBL/GenBank/DDBJ whole genome shotgun (WGS) entry which is preliminary data.</text>
</comment>
<dbReference type="EMBL" id="DSJL01000011">
    <property type="protein sequence ID" value="HEF65582.1"/>
    <property type="molecule type" value="Genomic_DNA"/>
</dbReference>
<dbReference type="GO" id="GO:0032259">
    <property type="term" value="P:methylation"/>
    <property type="evidence" value="ECO:0007669"/>
    <property type="project" value="UniProtKB-KW"/>
</dbReference>
<accession>A0A7C1FRE8</accession>
<dbReference type="InterPro" id="IPR004556">
    <property type="entry name" value="HemK-like"/>
</dbReference>